<gene>
    <name evidence="2" type="ordered locus">Rcas_1105</name>
</gene>
<accession>A7NIA4</accession>
<dbReference type="KEGG" id="rca:Rcas_1105"/>
<dbReference type="PANTHER" id="PTHR43852">
    <property type="entry name" value="NUCLEOTIDYLTRANSFERASE"/>
    <property type="match status" value="1"/>
</dbReference>
<sequence>MFDIDLQTFQQRVAAIAATHLQVQLVYLFGSRAGGEFGPMSDIDLAAVLDREASIPHLRDELAYRFAEALNDGSVDLIILNQAPIELAYAVIAEGRALYQRSLVERIEYEADVMSRYGDYLPVLRAQRWDIVHGSGDERRVQRYREAFGRTQRAPGASDPVA</sequence>
<dbReference type="STRING" id="383372.Rcas_1105"/>
<dbReference type="AlphaFoldDB" id="A7NIA4"/>
<dbReference type="InterPro" id="IPR041633">
    <property type="entry name" value="Polbeta"/>
</dbReference>
<reference evidence="2 3" key="1">
    <citation type="submission" date="2007-08" db="EMBL/GenBank/DDBJ databases">
        <title>Complete sequence of Roseiflexus castenholzii DSM 13941.</title>
        <authorList>
            <consortium name="US DOE Joint Genome Institute"/>
            <person name="Copeland A."/>
            <person name="Lucas S."/>
            <person name="Lapidus A."/>
            <person name="Barry K."/>
            <person name="Glavina del Rio T."/>
            <person name="Dalin E."/>
            <person name="Tice H."/>
            <person name="Pitluck S."/>
            <person name="Thompson L.S."/>
            <person name="Brettin T."/>
            <person name="Bruce D."/>
            <person name="Detter J.C."/>
            <person name="Han C."/>
            <person name="Tapia R."/>
            <person name="Schmutz J."/>
            <person name="Larimer F."/>
            <person name="Land M."/>
            <person name="Hauser L."/>
            <person name="Kyrpides N."/>
            <person name="Mikhailova N."/>
            <person name="Bryant D.A."/>
            <person name="Hanada S."/>
            <person name="Tsukatani Y."/>
            <person name="Richardson P."/>
        </authorList>
    </citation>
    <scope>NUCLEOTIDE SEQUENCE [LARGE SCALE GENOMIC DNA]</scope>
    <source>
        <strain evidence="3">DSM 13941 / HLO8</strain>
    </source>
</reference>
<dbReference type="SUPFAM" id="SSF81301">
    <property type="entry name" value="Nucleotidyltransferase"/>
    <property type="match status" value="1"/>
</dbReference>
<evidence type="ECO:0000259" key="1">
    <source>
        <dbReference type="Pfam" id="PF18765"/>
    </source>
</evidence>
<dbReference type="PANTHER" id="PTHR43852:SF3">
    <property type="entry name" value="NUCLEOTIDYLTRANSFERASE"/>
    <property type="match status" value="1"/>
</dbReference>
<protein>
    <submittedName>
        <fullName evidence="2">DNA polymerase beta domain protein region</fullName>
    </submittedName>
</protein>
<evidence type="ECO:0000313" key="3">
    <source>
        <dbReference type="Proteomes" id="UP000000263"/>
    </source>
</evidence>
<name>A7NIA4_ROSCS</name>
<evidence type="ECO:0000313" key="2">
    <source>
        <dbReference type="EMBL" id="ABU57204.1"/>
    </source>
</evidence>
<organism evidence="2 3">
    <name type="scientific">Roseiflexus castenholzii (strain DSM 13941 / HLO8)</name>
    <dbReference type="NCBI Taxonomy" id="383372"/>
    <lineage>
        <taxon>Bacteria</taxon>
        <taxon>Bacillati</taxon>
        <taxon>Chloroflexota</taxon>
        <taxon>Chloroflexia</taxon>
        <taxon>Chloroflexales</taxon>
        <taxon>Roseiflexineae</taxon>
        <taxon>Roseiflexaceae</taxon>
        <taxon>Roseiflexus</taxon>
    </lineage>
</organism>
<proteinExistence type="predicted"/>
<dbReference type="NCBIfam" id="NF047752">
    <property type="entry name" value="MntA_antitoxin"/>
    <property type="match status" value="1"/>
</dbReference>
<dbReference type="Gene3D" id="3.30.460.10">
    <property type="entry name" value="Beta Polymerase, domain 2"/>
    <property type="match status" value="1"/>
</dbReference>
<dbReference type="CDD" id="cd05403">
    <property type="entry name" value="NT_KNTase_like"/>
    <property type="match status" value="1"/>
</dbReference>
<dbReference type="Proteomes" id="UP000000263">
    <property type="component" value="Chromosome"/>
</dbReference>
<dbReference type="InterPro" id="IPR043519">
    <property type="entry name" value="NT_sf"/>
</dbReference>
<dbReference type="EMBL" id="CP000804">
    <property type="protein sequence ID" value="ABU57204.1"/>
    <property type="molecule type" value="Genomic_DNA"/>
</dbReference>
<keyword evidence="3" id="KW-1185">Reference proteome</keyword>
<dbReference type="Pfam" id="PF18765">
    <property type="entry name" value="Polbeta"/>
    <property type="match status" value="1"/>
</dbReference>
<feature type="domain" description="Polymerase beta nucleotidyltransferase" evidence="1">
    <location>
        <begin position="13"/>
        <end position="102"/>
    </location>
</feature>
<dbReference type="InterPro" id="IPR052930">
    <property type="entry name" value="TA_antitoxin_MntA"/>
</dbReference>
<dbReference type="HOGENOM" id="CLU_130257_1_2_0"/>
<dbReference type="eggNOG" id="COG1708">
    <property type="taxonomic scope" value="Bacteria"/>
</dbReference>
<dbReference type="OrthoDB" id="360741at2"/>